<protein>
    <submittedName>
        <fullName evidence="1">Uncharacterized protein</fullName>
    </submittedName>
</protein>
<name>A0A6J5UPB4_PRUAR</name>
<reference evidence="1 2" key="1">
    <citation type="submission" date="2020-05" db="EMBL/GenBank/DDBJ databases">
        <authorList>
            <person name="Campoy J."/>
            <person name="Schneeberger K."/>
            <person name="Spophaly S."/>
        </authorList>
    </citation>
    <scope>NUCLEOTIDE SEQUENCE [LARGE SCALE GENOMIC DNA]</scope>
    <source>
        <strain evidence="1">PruArmRojPasFocal</strain>
    </source>
</reference>
<proteinExistence type="predicted"/>
<evidence type="ECO:0000313" key="1">
    <source>
        <dbReference type="EMBL" id="CAB4278389.1"/>
    </source>
</evidence>
<evidence type="ECO:0000313" key="2">
    <source>
        <dbReference type="Proteomes" id="UP000507222"/>
    </source>
</evidence>
<organism evidence="1 2">
    <name type="scientific">Prunus armeniaca</name>
    <name type="common">Apricot</name>
    <name type="synonym">Armeniaca vulgaris</name>
    <dbReference type="NCBI Taxonomy" id="36596"/>
    <lineage>
        <taxon>Eukaryota</taxon>
        <taxon>Viridiplantae</taxon>
        <taxon>Streptophyta</taxon>
        <taxon>Embryophyta</taxon>
        <taxon>Tracheophyta</taxon>
        <taxon>Spermatophyta</taxon>
        <taxon>Magnoliopsida</taxon>
        <taxon>eudicotyledons</taxon>
        <taxon>Gunneridae</taxon>
        <taxon>Pentapetalae</taxon>
        <taxon>rosids</taxon>
        <taxon>fabids</taxon>
        <taxon>Rosales</taxon>
        <taxon>Rosaceae</taxon>
        <taxon>Amygdaloideae</taxon>
        <taxon>Amygdaleae</taxon>
        <taxon>Prunus</taxon>
    </lineage>
</organism>
<accession>A0A6J5UPB4</accession>
<dbReference type="Proteomes" id="UP000507222">
    <property type="component" value="Unassembled WGS sequence"/>
</dbReference>
<dbReference type="EMBL" id="CAEKDK010000004">
    <property type="protein sequence ID" value="CAB4278389.1"/>
    <property type="molecule type" value="Genomic_DNA"/>
</dbReference>
<gene>
    <name evidence="1" type="ORF">CURHAP_LOCUS29207</name>
</gene>
<dbReference type="AlphaFoldDB" id="A0A6J5UPB4"/>
<sequence>MSHPFFLQAVQGRNKGCNSVVQCQPGAFPVPKLQFQFFGNGDSDMGARSLAKYRASRECDGQFCVEEEDMSE</sequence>